<dbReference type="EMBL" id="JAEMGP010000018">
    <property type="protein sequence ID" value="KAG5198394.1"/>
    <property type="molecule type" value="Genomic_DNA"/>
</dbReference>
<reference evidence="1 2" key="1">
    <citation type="submission" date="2020-12" db="EMBL/GenBank/DDBJ databases">
        <title>De novo assembly of Tibetan sheep genome.</title>
        <authorList>
            <person name="Li X."/>
        </authorList>
    </citation>
    <scope>NUCLEOTIDE SEQUENCE [LARGE SCALE GENOMIC DNA]</scope>
    <source>
        <tissue evidence="1">Heart</tissue>
    </source>
</reference>
<evidence type="ECO:0000313" key="2">
    <source>
        <dbReference type="Proteomes" id="UP000664991"/>
    </source>
</evidence>
<accession>A0A835ZYP4</accession>
<dbReference type="Proteomes" id="UP000664991">
    <property type="component" value="Unassembled WGS sequence"/>
</dbReference>
<proteinExistence type="predicted"/>
<protein>
    <submittedName>
        <fullName evidence="1">Uncharacterized protein</fullName>
    </submittedName>
</protein>
<dbReference type="AlphaFoldDB" id="A0A835ZYP4"/>
<name>A0A835ZYP4_SHEEP</name>
<organism evidence="1 2">
    <name type="scientific">Ovis aries</name>
    <name type="common">Sheep</name>
    <dbReference type="NCBI Taxonomy" id="9940"/>
    <lineage>
        <taxon>Eukaryota</taxon>
        <taxon>Metazoa</taxon>
        <taxon>Chordata</taxon>
        <taxon>Craniata</taxon>
        <taxon>Vertebrata</taxon>
        <taxon>Euteleostomi</taxon>
        <taxon>Mammalia</taxon>
        <taxon>Eutheria</taxon>
        <taxon>Laurasiatheria</taxon>
        <taxon>Artiodactyla</taxon>
        <taxon>Ruminantia</taxon>
        <taxon>Pecora</taxon>
        <taxon>Bovidae</taxon>
        <taxon>Caprinae</taxon>
        <taxon>Ovis</taxon>
    </lineage>
</organism>
<sequence length="496" mass="54991">MRPGAVDLRVVRRAGDRAAGAGLRRPGYAAAIPTRSQPHAVGTPWLCAVSKAQQILLNSKAPSQMESLQISRREIHRIESPCEPLASGSLLPGFSQLVLEGRFLEACRSISSSAEERQDRGCQYQAVARGMWQVVQEALEGGGGGRELQRKLRSVAAAMEWARGASRELGGDLASWDCQLQTRLRNDAENRVPPSPRDRVPLNPRDQLGRYLVELAEAMDRGLGPQRAARLGACLSATDRECFQEVLLGRLSVLLTRSGDPDSCQELYTWARKTLFGQLARKTPRPAAARKLLDPLMFVTWMSQMQSRLVELIQLWKGTIDSVQDVGLPVTSRVQAMVLNTFAEFLQRKTWQDLGQAHTPLADLVLCTINAIEDQSQDALVSGVRSLCQSLLGHHFGREDEELARALRSLRQGLERYPGLLPPHIQGLAPRQTPHQSISFASCPEMPVTIVLAEIYPVCSLANVFTAEDQPHVWRTRQTFVLISSAPAGRPKWRWK</sequence>
<evidence type="ECO:0000313" key="1">
    <source>
        <dbReference type="EMBL" id="KAG5198394.1"/>
    </source>
</evidence>
<gene>
    <name evidence="1" type="ORF">JEQ12_008084</name>
</gene>
<comment type="caution">
    <text evidence="1">The sequence shown here is derived from an EMBL/GenBank/DDBJ whole genome shotgun (WGS) entry which is preliminary data.</text>
</comment>